<reference evidence="2" key="1">
    <citation type="journal article" date="2014" name="Int. J. Syst. Evol. Microbiol.">
        <title>Complete genome sequence of Corynebacterium casei LMG S-19264T (=DSM 44701T), isolated from a smear-ripened cheese.</title>
        <authorList>
            <consortium name="US DOE Joint Genome Institute (JGI-PGF)"/>
            <person name="Walter F."/>
            <person name="Albersmeier A."/>
            <person name="Kalinowski J."/>
            <person name="Ruckert C."/>
        </authorList>
    </citation>
    <scope>NUCLEOTIDE SEQUENCE</scope>
    <source>
        <strain evidence="2">KCTC 22169</strain>
    </source>
</reference>
<dbReference type="InterPro" id="IPR006747">
    <property type="entry name" value="DUF599"/>
</dbReference>
<protein>
    <recommendedName>
        <fullName evidence="4">DUF599 domain-containing protein</fullName>
    </recommendedName>
</protein>
<feature type="transmembrane region" description="Helical" evidence="1">
    <location>
        <begin position="110"/>
        <end position="131"/>
    </location>
</feature>
<dbReference type="Pfam" id="PF04654">
    <property type="entry name" value="DUF599"/>
    <property type="match status" value="1"/>
</dbReference>
<name>A0A918K8Y1_9GAMM</name>
<keyword evidence="3" id="KW-1185">Reference proteome</keyword>
<evidence type="ECO:0000256" key="1">
    <source>
        <dbReference type="SAM" id="Phobius"/>
    </source>
</evidence>
<accession>A0A918K8Y1</accession>
<dbReference type="PANTHER" id="PTHR31168">
    <property type="entry name" value="OS02G0292800 PROTEIN"/>
    <property type="match status" value="1"/>
</dbReference>
<evidence type="ECO:0008006" key="4">
    <source>
        <dbReference type="Google" id="ProtNLM"/>
    </source>
</evidence>
<dbReference type="EMBL" id="BMXR01000004">
    <property type="protein sequence ID" value="GGX53360.1"/>
    <property type="molecule type" value="Genomic_DNA"/>
</dbReference>
<dbReference type="RefSeq" id="WP_189608487.1">
    <property type="nucleotide sequence ID" value="NZ_BMXR01000004.1"/>
</dbReference>
<reference evidence="2" key="2">
    <citation type="submission" date="2020-09" db="EMBL/GenBank/DDBJ databases">
        <authorList>
            <person name="Sun Q."/>
            <person name="Kim S."/>
        </authorList>
    </citation>
    <scope>NUCLEOTIDE SEQUENCE</scope>
    <source>
        <strain evidence="2">KCTC 22169</strain>
    </source>
</reference>
<sequence>MTYFFDWLALLIFFTAWVAYTRYASEQGKRYHSLSSIMHHYRMDWMQRLLRRENRVADMSAVGNLERNSAFFASASIFIVAGLITALAASEQVIRLLNEISFVQTGTKALWEAKVGVLIVVFIYAFLSFTWSMRQFGFMSVMIGSAPTPTESIDDSVKRQFAIHGAKVMDLAGRQFNLGLRAFYFSLAVVGWLLGPFWFVAGTAVIIGVLYRREFRSTTLKELIRARGLDPDQRIDRE</sequence>
<keyword evidence="1" id="KW-1133">Transmembrane helix</keyword>
<dbReference type="PANTHER" id="PTHR31168:SF1">
    <property type="entry name" value="DUF599 FAMILY PROTEIN"/>
    <property type="match status" value="1"/>
</dbReference>
<keyword evidence="1" id="KW-0812">Transmembrane</keyword>
<evidence type="ECO:0000313" key="2">
    <source>
        <dbReference type="EMBL" id="GGX53360.1"/>
    </source>
</evidence>
<dbReference type="AlphaFoldDB" id="A0A918K8Y1"/>
<keyword evidence="1" id="KW-0472">Membrane</keyword>
<feature type="transmembrane region" description="Helical" evidence="1">
    <location>
        <begin position="69"/>
        <end position="89"/>
    </location>
</feature>
<proteinExistence type="predicted"/>
<feature type="transmembrane region" description="Helical" evidence="1">
    <location>
        <begin position="183"/>
        <end position="211"/>
    </location>
</feature>
<comment type="caution">
    <text evidence="2">The sequence shown here is derived from an EMBL/GenBank/DDBJ whole genome shotgun (WGS) entry which is preliminary data.</text>
</comment>
<dbReference type="Proteomes" id="UP000626148">
    <property type="component" value="Unassembled WGS sequence"/>
</dbReference>
<evidence type="ECO:0000313" key="3">
    <source>
        <dbReference type="Proteomes" id="UP000626148"/>
    </source>
</evidence>
<gene>
    <name evidence="2" type="ORF">GCM10007392_21080</name>
</gene>
<organism evidence="2 3">
    <name type="scientific">Saccharospirillum salsuginis</name>
    <dbReference type="NCBI Taxonomy" id="418750"/>
    <lineage>
        <taxon>Bacteria</taxon>
        <taxon>Pseudomonadati</taxon>
        <taxon>Pseudomonadota</taxon>
        <taxon>Gammaproteobacteria</taxon>
        <taxon>Oceanospirillales</taxon>
        <taxon>Saccharospirillaceae</taxon>
        <taxon>Saccharospirillum</taxon>
    </lineage>
</organism>